<dbReference type="Proteomes" id="UP001066276">
    <property type="component" value="Chromosome 6"/>
</dbReference>
<name>A0AAV7R1Y8_PLEWA</name>
<reference evidence="2" key="1">
    <citation type="journal article" date="2022" name="bioRxiv">
        <title>Sequencing and chromosome-scale assembly of the giantPleurodeles waltlgenome.</title>
        <authorList>
            <person name="Brown T."/>
            <person name="Elewa A."/>
            <person name="Iarovenko S."/>
            <person name="Subramanian E."/>
            <person name="Araus A.J."/>
            <person name="Petzold A."/>
            <person name="Susuki M."/>
            <person name="Suzuki K.-i.T."/>
            <person name="Hayashi T."/>
            <person name="Toyoda A."/>
            <person name="Oliveira C."/>
            <person name="Osipova E."/>
            <person name="Leigh N.D."/>
            <person name="Simon A."/>
            <person name="Yun M.H."/>
        </authorList>
    </citation>
    <scope>NUCLEOTIDE SEQUENCE</scope>
    <source>
        <strain evidence="2">20211129_DDA</strain>
        <tissue evidence="2">Liver</tissue>
    </source>
</reference>
<proteinExistence type="predicted"/>
<keyword evidence="3" id="KW-1185">Reference proteome</keyword>
<organism evidence="2 3">
    <name type="scientific">Pleurodeles waltl</name>
    <name type="common">Iberian ribbed newt</name>
    <dbReference type="NCBI Taxonomy" id="8319"/>
    <lineage>
        <taxon>Eukaryota</taxon>
        <taxon>Metazoa</taxon>
        <taxon>Chordata</taxon>
        <taxon>Craniata</taxon>
        <taxon>Vertebrata</taxon>
        <taxon>Euteleostomi</taxon>
        <taxon>Amphibia</taxon>
        <taxon>Batrachia</taxon>
        <taxon>Caudata</taxon>
        <taxon>Salamandroidea</taxon>
        <taxon>Salamandridae</taxon>
        <taxon>Pleurodelinae</taxon>
        <taxon>Pleurodeles</taxon>
    </lineage>
</organism>
<feature type="region of interest" description="Disordered" evidence="1">
    <location>
        <begin position="1"/>
        <end position="61"/>
    </location>
</feature>
<gene>
    <name evidence="2" type="ORF">NDU88_013063</name>
</gene>
<dbReference type="EMBL" id="JANPWB010000010">
    <property type="protein sequence ID" value="KAJ1146804.1"/>
    <property type="molecule type" value="Genomic_DNA"/>
</dbReference>
<dbReference type="AlphaFoldDB" id="A0AAV7R1Y8"/>
<evidence type="ECO:0000313" key="2">
    <source>
        <dbReference type="EMBL" id="KAJ1146804.1"/>
    </source>
</evidence>
<sequence>MTSGETPASLREKRKEEEGTKQKERPRETESGAKRDDYGQGSEQDAIPKTINKRGIEGDSREKYRFRIATRETNLTEREGDERRHQPRFRRSVAPTAGSAICLDIHSGIQFGIRSGANIDSCDFFCVLVF</sequence>
<evidence type="ECO:0000256" key="1">
    <source>
        <dbReference type="SAM" id="MobiDB-lite"/>
    </source>
</evidence>
<evidence type="ECO:0000313" key="3">
    <source>
        <dbReference type="Proteomes" id="UP001066276"/>
    </source>
</evidence>
<comment type="caution">
    <text evidence="2">The sequence shown here is derived from an EMBL/GenBank/DDBJ whole genome shotgun (WGS) entry which is preliminary data.</text>
</comment>
<feature type="compositionally biased region" description="Basic and acidic residues" evidence="1">
    <location>
        <begin position="10"/>
        <end position="38"/>
    </location>
</feature>
<protein>
    <submittedName>
        <fullName evidence="2">Uncharacterized protein</fullName>
    </submittedName>
</protein>
<accession>A0AAV7R1Y8</accession>